<keyword evidence="9" id="KW-0349">Heme</keyword>
<evidence type="ECO:0000313" key="19">
    <source>
        <dbReference type="Proteomes" id="UP000054823"/>
    </source>
</evidence>
<feature type="transmembrane region" description="Helical" evidence="17">
    <location>
        <begin position="32"/>
        <end position="52"/>
    </location>
</feature>
<comment type="pathway">
    <text evidence="4">Carbohydrate metabolism; tricarboxylic acid cycle.</text>
</comment>
<evidence type="ECO:0000256" key="12">
    <source>
        <dbReference type="ARBA" id="ARBA00022982"/>
    </source>
</evidence>
<keyword evidence="19" id="KW-1185">Reference proteome</keyword>
<dbReference type="InterPro" id="IPR000701">
    <property type="entry name" value="SuccDH_FuR_B_TM-su"/>
</dbReference>
<evidence type="ECO:0000313" key="18">
    <source>
        <dbReference type="EMBL" id="CUH54297.1"/>
    </source>
</evidence>
<evidence type="ECO:0000256" key="2">
    <source>
        <dbReference type="ARBA" id="ARBA00004050"/>
    </source>
</evidence>
<dbReference type="GO" id="GO:0020037">
    <property type="term" value="F:heme binding"/>
    <property type="evidence" value="ECO:0007669"/>
    <property type="project" value="InterPro"/>
</dbReference>
<dbReference type="Gene3D" id="1.20.1300.10">
    <property type="entry name" value="Fumarate reductase/succinate dehydrogenase, transmembrane subunit"/>
    <property type="match status" value="1"/>
</dbReference>
<evidence type="ECO:0000256" key="6">
    <source>
        <dbReference type="ARBA" id="ARBA00019425"/>
    </source>
</evidence>
<sequence>MNFLTDRKRAQGMGASGQGTHHHWQMMVSSTLLVVLIPAFVITFGLSLGGTYEEVLAFYAKPVPAIISALTLIVGVVHIMREAQMAIEDYMHGLAEKLTYIAVGALCYTMIAVGLFALVKLAL</sequence>
<proteinExistence type="predicted"/>
<evidence type="ECO:0000256" key="3">
    <source>
        <dbReference type="ARBA" id="ARBA00004141"/>
    </source>
</evidence>
<evidence type="ECO:0000256" key="10">
    <source>
        <dbReference type="ARBA" id="ARBA00022692"/>
    </source>
</evidence>
<dbReference type="SUPFAM" id="SSF81343">
    <property type="entry name" value="Fumarate reductase respiratory complex transmembrane subunits"/>
    <property type="match status" value="1"/>
</dbReference>
<keyword evidence="15 17" id="KW-0472">Membrane</keyword>
<dbReference type="CDD" id="cd03495">
    <property type="entry name" value="SQR_TypeC_SdhD_like"/>
    <property type="match status" value="1"/>
</dbReference>
<evidence type="ECO:0000256" key="4">
    <source>
        <dbReference type="ARBA" id="ARBA00005163"/>
    </source>
</evidence>
<evidence type="ECO:0000256" key="14">
    <source>
        <dbReference type="ARBA" id="ARBA00023004"/>
    </source>
</evidence>
<gene>
    <name evidence="18" type="ORF">SHM7688_03767</name>
</gene>
<comment type="subunit">
    <text evidence="5">Part of an enzyme complex containing four subunits: a flavoprotein, an iron-sulfur protein, plus two membrane-anchoring proteins, SdhC and SdhD.</text>
</comment>
<evidence type="ECO:0000256" key="7">
    <source>
        <dbReference type="ARBA" id="ARBA00022448"/>
    </source>
</evidence>
<keyword evidence="10 17" id="KW-0812">Transmembrane</keyword>
<evidence type="ECO:0000256" key="17">
    <source>
        <dbReference type="SAM" id="Phobius"/>
    </source>
</evidence>
<dbReference type="NCBIfam" id="TIGR02968">
    <property type="entry name" value="succ_dehyd_anc"/>
    <property type="match status" value="1"/>
</dbReference>
<dbReference type="InterPro" id="IPR034804">
    <property type="entry name" value="SQR/QFR_C/D"/>
</dbReference>
<keyword evidence="8" id="KW-0816">Tricarboxylic acid cycle</keyword>
<dbReference type="UniPathway" id="UPA00223"/>
<keyword evidence="7" id="KW-0813">Transport</keyword>
<reference evidence="18 19" key="1">
    <citation type="submission" date="2015-09" db="EMBL/GenBank/DDBJ databases">
        <authorList>
            <consortium name="Swine Surveillance"/>
        </authorList>
    </citation>
    <scope>NUCLEOTIDE SEQUENCE [LARGE SCALE GENOMIC DNA]</scope>
    <source>
        <strain evidence="18 19">CECT 7688</strain>
    </source>
</reference>
<dbReference type="Pfam" id="PF01127">
    <property type="entry name" value="Sdh_cyt"/>
    <property type="match status" value="1"/>
</dbReference>
<evidence type="ECO:0000256" key="11">
    <source>
        <dbReference type="ARBA" id="ARBA00022723"/>
    </source>
</evidence>
<dbReference type="OrthoDB" id="9809280at2"/>
<comment type="cofactor">
    <cofactor evidence="1">
        <name>heme</name>
        <dbReference type="ChEBI" id="CHEBI:30413"/>
    </cofactor>
</comment>
<feature type="transmembrane region" description="Helical" evidence="17">
    <location>
        <begin position="58"/>
        <end position="77"/>
    </location>
</feature>
<keyword evidence="11" id="KW-0479">Metal-binding</keyword>
<evidence type="ECO:0000256" key="8">
    <source>
        <dbReference type="ARBA" id="ARBA00022532"/>
    </source>
</evidence>
<name>A0A0P1EUE8_9RHOB</name>
<keyword evidence="13 17" id="KW-1133">Transmembrane helix</keyword>
<dbReference type="STRING" id="321267.SHM7688_03767"/>
<dbReference type="EMBL" id="CYPW01000040">
    <property type="protein sequence ID" value="CUH54297.1"/>
    <property type="molecule type" value="Genomic_DNA"/>
</dbReference>
<dbReference type="Proteomes" id="UP000054823">
    <property type="component" value="Unassembled WGS sequence"/>
</dbReference>
<evidence type="ECO:0000256" key="9">
    <source>
        <dbReference type="ARBA" id="ARBA00022617"/>
    </source>
</evidence>
<keyword evidence="14" id="KW-0408">Iron</keyword>
<accession>A0A0P1EUE8</accession>
<dbReference type="GO" id="GO:0006099">
    <property type="term" value="P:tricarboxylic acid cycle"/>
    <property type="evidence" value="ECO:0007669"/>
    <property type="project" value="UniProtKB-UniPathway"/>
</dbReference>
<evidence type="ECO:0000256" key="16">
    <source>
        <dbReference type="SAM" id="MobiDB-lite"/>
    </source>
</evidence>
<evidence type="ECO:0000256" key="5">
    <source>
        <dbReference type="ARBA" id="ARBA00011558"/>
    </source>
</evidence>
<evidence type="ECO:0000256" key="1">
    <source>
        <dbReference type="ARBA" id="ARBA00001971"/>
    </source>
</evidence>
<keyword evidence="12" id="KW-0249">Electron transport</keyword>
<comment type="function">
    <text evidence="2">Membrane-anchoring subunit of succinate dehydrogenase (SDH).</text>
</comment>
<feature type="region of interest" description="Disordered" evidence="16">
    <location>
        <begin position="1"/>
        <end position="20"/>
    </location>
</feature>
<feature type="transmembrane region" description="Helical" evidence="17">
    <location>
        <begin position="98"/>
        <end position="119"/>
    </location>
</feature>
<evidence type="ECO:0000256" key="15">
    <source>
        <dbReference type="ARBA" id="ARBA00023136"/>
    </source>
</evidence>
<protein>
    <recommendedName>
        <fullName evidence="6">Succinate dehydrogenase hydrophobic membrane anchor subunit</fullName>
    </recommendedName>
</protein>
<dbReference type="AlphaFoldDB" id="A0A0P1EUE8"/>
<dbReference type="InterPro" id="IPR014312">
    <property type="entry name" value="Succ_DH_anchor"/>
</dbReference>
<dbReference type="RefSeq" id="WP_058241430.1">
    <property type="nucleotide sequence ID" value="NZ_CYPW01000040.1"/>
</dbReference>
<evidence type="ECO:0000256" key="13">
    <source>
        <dbReference type="ARBA" id="ARBA00022989"/>
    </source>
</evidence>
<comment type="subcellular location">
    <subcellularLocation>
        <location evidence="3">Membrane</location>
        <topology evidence="3">Multi-pass membrane protein</topology>
    </subcellularLocation>
</comment>
<dbReference type="GO" id="GO:0046872">
    <property type="term" value="F:metal ion binding"/>
    <property type="evidence" value="ECO:0007669"/>
    <property type="project" value="UniProtKB-KW"/>
</dbReference>
<organism evidence="18 19">
    <name type="scientific">Shimia marina</name>
    <dbReference type="NCBI Taxonomy" id="321267"/>
    <lineage>
        <taxon>Bacteria</taxon>
        <taxon>Pseudomonadati</taxon>
        <taxon>Pseudomonadota</taxon>
        <taxon>Alphaproteobacteria</taxon>
        <taxon>Rhodobacterales</taxon>
        <taxon>Roseobacteraceae</taxon>
    </lineage>
</organism>
<dbReference type="GO" id="GO:0016020">
    <property type="term" value="C:membrane"/>
    <property type="evidence" value="ECO:0007669"/>
    <property type="project" value="UniProtKB-SubCell"/>
</dbReference>